<evidence type="ECO:0000313" key="3">
    <source>
        <dbReference type="Proteomes" id="UP000011996"/>
    </source>
</evidence>
<dbReference type="EMBL" id="ANOF01000089">
    <property type="protein sequence ID" value="EMI26561.1"/>
    <property type="molecule type" value="Genomic_DNA"/>
</dbReference>
<comment type="caution">
    <text evidence="2">The sequence shown here is derived from an EMBL/GenBank/DDBJ whole genome shotgun (WGS) entry which is preliminary data.</text>
</comment>
<feature type="transmembrane region" description="Helical" evidence="1">
    <location>
        <begin position="12"/>
        <end position="31"/>
    </location>
</feature>
<reference evidence="2 3" key="1">
    <citation type="journal article" date="2013" name="Mar. Genomics">
        <title>Expression of sulfatases in Rhodopirellula baltica and the diversity of sulfatases in the genus Rhodopirellula.</title>
        <authorList>
            <person name="Wegner C.E."/>
            <person name="Richter-Heitmann T."/>
            <person name="Klindworth A."/>
            <person name="Klockow C."/>
            <person name="Richter M."/>
            <person name="Achstetter T."/>
            <person name="Glockner F.O."/>
            <person name="Harder J."/>
        </authorList>
    </citation>
    <scope>NUCLEOTIDE SEQUENCE [LARGE SCALE GENOMIC DNA]</scope>
    <source>
        <strain evidence="2 3">SH398</strain>
    </source>
</reference>
<gene>
    <name evidence="2" type="ORF">RESH_02821</name>
</gene>
<accession>M5S521</accession>
<keyword evidence="1" id="KW-0472">Membrane</keyword>
<organism evidence="2 3">
    <name type="scientific">Rhodopirellula europaea SH398</name>
    <dbReference type="NCBI Taxonomy" id="1263868"/>
    <lineage>
        <taxon>Bacteria</taxon>
        <taxon>Pseudomonadati</taxon>
        <taxon>Planctomycetota</taxon>
        <taxon>Planctomycetia</taxon>
        <taxon>Pirellulales</taxon>
        <taxon>Pirellulaceae</taxon>
        <taxon>Rhodopirellula</taxon>
    </lineage>
</organism>
<name>M5S521_9BACT</name>
<proteinExistence type="predicted"/>
<dbReference type="STRING" id="1263868.RESH_02821"/>
<protein>
    <submittedName>
        <fullName evidence="2">Uncharacterized protein</fullName>
    </submittedName>
</protein>
<evidence type="ECO:0000313" key="2">
    <source>
        <dbReference type="EMBL" id="EMI26561.1"/>
    </source>
</evidence>
<dbReference type="PATRIC" id="fig|1263868.3.peg.3053"/>
<keyword evidence="1" id="KW-0812">Transmembrane</keyword>
<evidence type="ECO:0000256" key="1">
    <source>
        <dbReference type="SAM" id="Phobius"/>
    </source>
</evidence>
<keyword evidence="1" id="KW-1133">Transmembrane helix</keyword>
<dbReference type="Proteomes" id="UP000011996">
    <property type="component" value="Unassembled WGS sequence"/>
</dbReference>
<dbReference type="AlphaFoldDB" id="M5S521"/>
<sequence length="52" mass="5404">MIIDRSVSDLLIGALGICGLIALLLSIATVGRRSLAIKTATPEAVLAAREKK</sequence>